<dbReference type="Proteomes" id="UP000092993">
    <property type="component" value="Unassembled WGS sequence"/>
</dbReference>
<accession>A0A1C7M3T9</accession>
<name>A0A1C7M3T9_GRIFR</name>
<dbReference type="OMA" id="IQFNERS"/>
<dbReference type="OrthoDB" id="3235294at2759"/>
<reference evidence="1 2" key="1">
    <citation type="submission" date="2016-03" db="EMBL/GenBank/DDBJ databases">
        <title>Whole genome sequencing of Grifola frondosa 9006-11.</title>
        <authorList>
            <person name="Min B."/>
            <person name="Park H."/>
            <person name="Kim J.-G."/>
            <person name="Cho H."/>
            <person name="Oh Y.-L."/>
            <person name="Kong W.-S."/>
            <person name="Choi I.-G."/>
        </authorList>
    </citation>
    <scope>NUCLEOTIDE SEQUENCE [LARGE SCALE GENOMIC DNA]</scope>
    <source>
        <strain evidence="1 2">9006-11</strain>
    </source>
</reference>
<organism evidence="1 2">
    <name type="scientific">Grifola frondosa</name>
    <name type="common">Maitake</name>
    <name type="synonym">Polyporus frondosus</name>
    <dbReference type="NCBI Taxonomy" id="5627"/>
    <lineage>
        <taxon>Eukaryota</taxon>
        <taxon>Fungi</taxon>
        <taxon>Dikarya</taxon>
        <taxon>Basidiomycota</taxon>
        <taxon>Agaricomycotina</taxon>
        <taxon>Agaricomycetes</taxon>
        <taxon>Polyporales</taxon>
        <taxon>Grifolaceae</taxon>
        <taxon>Grifola</taxon>
    </lineage>
</organism>
<proteinExistence type="predicted"/>
<dbReference type="EMBL" id="LUGG01000011">
    <property type="protein sequence ID" value="OBZ71585.1"/>
    <property type="molecule type" value="Genomic_DNA"/>
</dbReference>
<dbReference type="AlphaFoldDB" id="A0A1C7M3T9"/>
<evidence type="ECO:0000313" key="2">
    <source>
        <dbReference type="Proteomes" id="UP000092993"/>
    </source>
</evidence>
<comment type="caution">
    <text evidence="1">The sequence shown here is derived from an EMBL/GenBank/DDBJ whole genome shotgun (WGS) entry which is preliminary data.</text>
</comment>
<gene>
    <name evidence="1" type="ORF">A0H81_08974</name>
</gene>
<dbReference type="STRING" id="5627.A0A1C7M3T9"/>
<keyword evidence="2" id="KW-1185">Reference proteome</keyword>
<sequence length="137" mass="15536">MTTRNRFFNSVHGTHPDDDSIKAVYLQAHGLQWEGLPAHRHVLLWWYNSPNHENPVIQIIQLTGEAGNYNYYSPVVTSLGAESYNTNLQITLGQFSRAQRDRILELANNVSSACEASVRGLRNILPLGELFDICERI</sequence>
<protein>
    <submittedName>
        <fullName evidence="1">Uncharacterized protein</fullName>
    </submittedName>
</protein>
<evidence type="ECO:0000313" key="1">
    <source>
        <dbReference type="EMBL" id="OBZ71585.1"/>
    </source>
</evidence>